<name>A0A7U2I3Y2_PHANO</name>
<dbReference type="FunFam" id="3.30.390.30:FF:000003">
    <property type="entry name" value="Glutathione reductase"/>
    <property type="match status" value="1"/>
</dbReference>
<dbReference type="InterPro" id="IPR006322">
    <property type="entry name" value="Glutathione_Rdtase_euk/bac"/>
</dbReference>
<sequence length="524" mass="57651">MRRTFVCRLRALSPSLCYTAPPSAAKSFLARSHFIPTSRITVASSRLSNLSSHFSTTTIMSSATKECDYLVLGIGSGGIASGRRAAKHGAKVIAVESSRYGGTCVNVGCVPKKVTWNAAAIAETFKDASAYGFQVSGAPEFDWPYFKKKRDAYVKRLNGIYENNLNKDEIEHFRGRAKFVGKDEVEVDLHDGGVQRIKAKHILIATGGRPKLPEIPGKELCISSDGFFDLEKLPKSIATSGAGYIGVEMTGMLHALGSKTHFFIRGDKLLRTFDPMIQDAVTKEYERQGINLYKGSQITKVEDIGNGLKRVTYQETESKKESTVEVEEVLFATGRVPEIEDLKIKDFGIKLNDKNHIVTDDYQNTSLPNIYAIGDVCDRGFELTPVAIAAGRRLSDRLFGNQPDARLVYENIPSVVFSHPEIGSIGLTEPEAREKHGDQVKVYKTEFSGMYFAMMDPEHKQPTAYKIVCIGKEEKVVGLHILGQASSEILQGFGVAIKMGATKKDFDNCVAIHPVSAEELVTMT</sequence>
<dbReference type="PRINTS" id="PR00411">
    <property type="entry name" value="PNDRDTASEI"/>
</dbReference>
<evidence type="ECO:0000256" key="12">
    <source>
        <dbReference type="PIRSR" id="PIRSR000350-2"/>
    </source>
</evidence>
<dbReference type="FunFam" id="3.50.50.60:FF:000235">
    <property type="entry name" value="Glutathione reductase"/>
    <property type="match status" value="1"/>
</dbReference>
<evidence type="ECO:0000256" key="14">
    <source>
        <dbReference type="PIRSR" id="PIRSR000350-4"/>
    </source>
</evidence>
<dbReference type="NCBIfam" id="TIGR01421">
    <property type="entry name" value="gluta_reduc_1"/>
    <property type="match status" value="1"/>
</dbReference>
<keyword evidence="13" id="KW-0520">NAD</keyword>
<accession>A0A7U2I3Y2</accession>
<dbReference type="InterPro" id="IPR016156">
    <property type="entry name" value="FAD/NAD-linked_Rdtase_dimer_sf"/>
</dbReference>
<evidence type="ECO:0000256" key="13">
    <source>
        <dbReference type="PIRSR" id="PIRSR000350-3"/>
    </source>
</evidence>
<feature type="binding site" evidence="13">
    <location>
        <position position="375"/>
    </location>
    <ligand>
        <name>FAD</name>
        <dbReference type="ChEBI" id="CHEBI:57692"/>
    </ligand>
</feature>
<keyword evidence="16" id="KW-0963">Cytoplasm</keyword>
<dbReference type="SUPFAM" id="SSF51905">
    <property type="entry name" value="FAD/NAD(P)-binding domain"/>
    <property type="match status" value="1"/>
</dbReference>
<dbReference type="GO" id="GO:0004362">
    <property type="term" value="F:glutathione-disulfide reductase (NADPH) activity"/>
    <property type="evidence" value="ECO:0007669"/>
    <property type="project" value="UniProtKB-EC"/>
</dbReference>
<dbReference type="NCBIfam" id="NF004776">
    <property type="entry name" value="PRK06116.1"/>
    <property type="match status" value="1"/>
</dbReference>
<evidence type="ECO:0000256" key="9">
    <source>
        <dbReference type="ARBA" id="ARBA00023284"/>
    </source>
</evidence>
<comment type="function">
    <text evidence="11 16">Catalyzes the reduction of glutathione disulfide (GSSG) to reduced glutathione (GSH). Constitutes the major mechanism to maintain a high GSH:GSSG ratio in the cytosol.</text>
</comment>
<feature type="binding site" evidence="13">
    <location>
        <position position="334"/>
    </location>
    <ligand>
        <name>NAD(+)</name>
        <dbReference type="ChEBI" id="CHEBI:57540"/>
    </ligand>
</feature>
<dbReference type="Pfam" id="PF07992">
    <property type="entry name" value="Pyr_redox_2"/>
    <property type="match status" value="1"/>
</dbReference>
<evidence type="ECO:0000313" key="19">
    <source>
        <dbReference type="EMBL" id="QRD02466.1"/>
    </source>
</evidence>
<keyword evidence="9 15" id="KW-0676">Redox-active center</keyword>
<evidence type="ECO:0000256" key="7">
    <source>
        <dbReference type="ARBA" id="ARBA00023002"/>
    </source>
</evidence>
<dbReference type="InterPro" id="IPR036188">
    <property type="entry name" value="FAD/NAD-bd_sf"/>
</dbReference>
<proteinExistence type="inferred from homology"/>
<dbReference type="Pfam" id="PF02852">
    <property type="entry name" value="Pyr_redox_dim"/>
    <property type="match status" value="1"/>
</dbReference>
<dbReference type="PIRSF" id="PIRSF000350">
    <property type="entry name" value="Mercury_reductase_MerA"/>
    <property type="match status" value="1"/>
</dbReference>
<comment type="cofactor">
    <cofactor evidence="13">
        <name>FAD</name>
        <dbReference type="ChEBI" id="CHEBI:57692"/>
    </cofactor>
    <text evidence="13">Binds 1 FAD per subunit.</text>
</comment>
<dbReference type="GO" id="GO:0005737">
    <property type="term" value="C:cytoplasm"/>
    <property type="evidence" value="ECO:0007669"/>
    <property type="project" value="UniProtKB-SubCell"/>
</dbReference>
<dbReference type="SUPFAM" id="SSF55424">
    <property type="entry name" value="FAD/NAD-linked reductases, dimerisation (C-terminal) domain"/>
    <property type="match status" value="1"/>
</dbReference>
<feature type="binding site" evidence="13">
    <location>
        <begin position="241"/>
        <end position="248"/>
    </location>
    <ligand>
        <name>NAD(+)</name>
        <dbReference type="ChEBI" id="CHEBI:57540"/>
    </ligand>
</feature>
<dbReference type="Gene3D" id="3.30.390.30">
    <property type="match status" value="1"/>
</dbReference>
<evidence type="ECO:0000256" key="5">
    <source>
        <dbReference type="ARBA" id="ARBA00022630"/>
    </source>
</evidence>
<comment type="similarity">
    <text evidence="1 15">Belongs to the class-I pyridine nucleotide-disulfide oxidoreductase family.</text>
</comment>
<comment type="subcellular location">
    <subcellularLocation>
        <location evidence="16">Cytoplasm</location>
    </subcellularLocation>
</comment>
<evidence type="ECO:0000259" key="18">
    <source>
        <dbReference type="Pfam" id="PF07992"/>
    </source>
</evidence>
<dbReference type="InterPro" id="IPR001100">
    <property type="entry name" value="Pyr_nuc-diS_OxRdtase"/>
</dbReference>
<dbReference type="InterPro" id="IPR023753">
    <property type="entry name" value="FAD/NAD-binding_dom"/>
</dbReference>
<protein>
    <recommendedName>
        <fullName evidence="4 16">Glutathione reductase</fullName>
        <ecNumber evidence="3 16">1.8.1.7</ecNumber>
    </recommendedName>
</protein>
<evidence type="ECO:0000256" key="11">
    <source>
        <dbReference type="ARBA" id="ARBA00056905"/>
    </source>
</evidence>
<feature type="disulfide bond" description="Redox-active" evidence="14">
    <location>
        <begin position="104"/>
        <end position="109"/>
    </location>
</feature>
<dbReference type="Proteomes" id="UP000663193">
    <property type="component" value="Chromosome 13"/>
</dbReference>
<keyword evidence="16" id="KW-0521">NADP</keyword>
<dbReference type="Gene3D" id="3.50.50.60">
    <property type="entry name" value="FAD/NAD(P)-binding domain"/>
    <property type="match status" value="2"/>
</dbReference>
<dbReference type="PROSITE" id="PS00076">
    <property type="entry name" value="PYRIDINE_REDOX_1"/>
    <property type="match status" value="1"/>
</dbReference>
<evidence type="ECO:0000256" key="4">
    <source>
        <dbReference type="ARBA" id="ARBA00017111"/>
    </source>
</evidence>
<dbReference type="EC" id="1.8.1.7" evidence="3 16"/>
<evidence type="ECO:0000256" key="1">
    <source>
        <dbReference type="ARBA" id="ARBA00007532"/>
    </source>
</evidence>
<keyword evidence="6 13" id="KW-0274">FAD</keyword>
<organism evidence="19 20">
    <name type="scientific">Phaeosphaeria nodorum (strain SN15 / ATCC MYA-4574 / FGSC 10173)</name>
    <name type="common">Glume blotch fungus</name>
    <name type="synonym">Parastagonospora nodorum</name>
    <dbReference type="NCBI Taxonomy" id="321614"/>
    <lineage>
        <taxon>Eukaryota</taxon>
        <taxon>Fungi</taxon>
        <taxon>Dikarya</taxon>
        <taxon>Ascomycota</taxon>
        <taxon>Pezizomycotina</taxon>
        <taxon>Dothideomycetes</taxon>
        <taxon>Pleosporomycetidae</taxon>
        <taxon>Pleosporales</taxon>
        <taxon>Pleosporineae</taxon>
        <taxon>Phaeosphaeriaceae</taxon>
        <taxon>Parastagonospora</taxon>
    </lineage>
</organism>
<dbReference type="PANTHER" id="PTHR42737:SF2">
    <property type="entry name" value="GLUTATHIONE REDUCTASE"/>
    <property type="match status" value="1"/>
</dbReference>
<dbReference type="OrthoDB" id="5956163at2759"/>
<keyword evidence="7 15" id="KW-0560">Oxidoreductase</keyword>
<evidence type="ECO:0000256" key="10">
    <source>
        <dbReference type="ARBA" id="ARBA00049142"/>
    </source>
</evidence>
<dbReference type="GO" id="GO:0006749">
    <property type="term" value="P:glutathione metabolic process"/>
    <property type="evidence" value="ECO:0007669"/>
    <property type="project" value="InterPro"/>
</dbReference>
<evidence type="ECO:0000256" key="16">
    <source>
        <dbReference type="RuleBase" id="RU365016"/>
    </source>
</evidence>
<evidence type="ECO:0000259" key="17">
    <source>
        <dbReference type="Pfam" id="PF02852"/>
    </source>
</evidence>
<dbReference type="GO" id="GO:0045454">
    <property type="term" value="P:cell redox homeostasis"/>
    <property type="evidence" value="ECO:0007669"/>
    <property type="project" value="InterPro"/>
</dbReference>
<evidence type="ECO:0000256" key="2">
    <source>
        <dbReference type="ARBA" id="ARBA00011738"/>
    </source>
</evidence>
<dbReference type="EMBL" id="CP069035">
    <property type="protein sequence ID" value="QRD02466.1"/>
    <property type="molecule type" value="Genomic_DNA"/>
</dbReference>
<evidence type="ECO:0000256" key="3">
    <source>
        <dbReference type="ARBA" id="ARBA00012607"/>
    </source>
</evidence>
<evidence type="ECO:0000256" key="6">
    <source>
        <dbReference type="ARBA" id="ARBA00022827"/>
    </source>
</evidence>
<dbReference type="VEuPathDB" id="FungiDB:JI435_054200"/>
<evidence type="ECO:0000313" key="20">
    <source>
        <dbReference type="Proteomes" id="UP000663193"/>
    </source>
</evidence>
<dbReference type="AlphaFoldDB" id="A0A7U2I3Y2"/>
<evidence type="ECO:0000256" key="8">
    <source>
        <dbReference type="ARBA" id="ARBA00023157"/>
    </source>
</evidence>
<keyword evidence="20" id="KW-1185">Reference proteome</keyword>
<dbReference type="PRINTS" id="PR00368">
    <property type="entry name" value="FADPNR"/>
</dbReference>
<comment type="subunit">
    <text evidence="2">Homodimer.</text>
</comment>
<dbReference type="InterPro" id="IPR012999">
    <property type="entry name" value="Pyr_OxRdtase_I_AS"/>
</dbReference>
<reference evidence="20" key="1">
    <citation type="journal article" date="2021" name="BMC Genomics">
        <title>Chromosome-level genome assembly and manually-curated proteome of model necrotroph Parastagonospora nodorum Sn15 reveals a genome-wide trove of candidate effector homologs, and redundancy of virulence-related functions within an accessory chromosome.</title>
        <authorList>
            <person name="Bertazzoni S."/>
            <person name="Jones D.A.B."/>
            <person name="Phan H.T."/>
            <person name="Tan K.-C."/>
            <person name="Hane J.K."/>
        </authorList>
    </citation>
    <scope>NUCLEOTIDE SEQUENCE [LARGE SCALE GENOMIC DNA]</scope>
    <source>
        <strain evidence="20">SN15 / ATCC MYA-4574 / FGSC 10173)</strain>
    </source>
</reference>
<dbReference type="InterPro" id="IPR046952">
    <property type="entry name" value="GSHR/TRXR-like"/>
</dbReference>
<gene>
    <name evidence="19" type="ORF">JI435_054200</name>
</gene>
<evidence type="ECO:0000256" key="15">
    <source>
        <dbReference type="RuleBase" id="RU003691"/>
    </source>
</evidence>
<keyword evidence="8" id="KW-1015">Disulfide bond</keyword>
<feature type="domain" description="FAD/NAD(P)-binding" evidence="18">
    <location>
        <begin position="68"/>
        <end position="391"/>
    </location>
</feature>
<feature type="binding site" evidence="13">
    <location>
        <position position="113"/>
    </location>
    <ligand>
        <name>FAD</name>
        <dbReference type="ChEBI" id="CHEBI:57692"/>
    </ligand>
</feature>
<keyword evidence="5 15" id="KW-0285">Flavoprotein</keyword>
<feature type="domain" description="Pyridine nucleotide-disulphide oxidoreductase dimerisation" evidence="17">
    <location>
        <begin position="412"/>
        <end position="523"/>
    </location>
</feature>
<dbReference type="GO" id="GO:0050661">
    <property type="term" value="F:NADP binding"/>
    <property type="evidence" value="ECO:0007669"/>
    <property type="project" value="InterPro"/>
</dbReference>
<feature type="active site" description="Proton acceptor" evidence="12">
    <location>
        <position position="513"/>
    </location>
</feature>
<dbReference type="GO" id="GO:0050660">
    <property type="term" value="F:flavin adenine dinucleotide binding"/>
    <property type="evidence" value="ECO:0007669"/>
    <property type="project" value="InterPro"/>
</dbReference>
<comment type="catalytic activity">
    <reaction evidence="10 16">
        <text>2 glutathione + NADP(+) = glutathione disulfide + NADPH + H(+)</text>
        <dbReference type="Rhea" id="RHEA:11740"/>
        <dbReference type="ChEBI" id="CHEBI:15378"/>
        <dbReference type="ChEBI" id="CHEBI:57783"/>
        <dbReference type="ChEBI" id="CHEBI:57925"/>
        <dbReference type="ChEBI" id="CHEBI:58297"/>
        <dbReference type="ChEBI" id="CHEBI:58349"/>
        <dbReference type="EC" id="1.8.1.7"/>
    </reaction>
</comment>
<dbReference type="PANTHER" id="PTHR42737">
    <property type="entry name" value="GLUTATHIONE REDUCTASE"/>
    <property type="match status" value="1"/>
</dbReference>
<keyword evidence="13" id="KW-0547">Nucleotide-binding</keyword>
<dbReference type="InterPro" id="IPR004099">
    <property type="entry name" value="Pyr_nucl-diS_OxRdtase_dimer"/>
</dbReference>